<dbReference type="RefSeq" id="WP_052650859.1">
    <property type="nucleotide sequence ID" value="NZ_CCXS01000001.1"/>
</dbReference>
<keyword evidence="1" id="KW-0808">Transferase</keyword>
<dbReference type="GO" id="GO:0016740">
    <property type="term" value="F:transferase activity"/>
    <property type="evidence" value="ECO:0007669"/>
    <property type="project" value="UniProtKB-KW"/>
</dbReference>
<dbReference type="STRING" id="1499687.BN1080_01053"/>
<evidence type="ECO:0000313" key="1">
    <source>
        <dbReference type="EMBL" id="CEG22132.1"/>
    </source>
</evidence>
<organism evidence="1 2">
    <name type="scientific">Planococcus massiliensis</name>
    <dbReference type="NCBI Taxonomy" id="1499687"/>
    <lineage>
        <taxon>Bacteria</taxon>
        <taxon>Bacillati</taxon>
        <taxon>Bacillota</taxon>
        <taxon>Bacilli</taxon>
        <taxon>Bacillales</taxon>
        <taxon>Caryophanaceae</taxon>
        <taxon>Planococcus</taxon>
    </lineage>
</organism>
<protein>
    <submittedName>
        <fullName evidence="1">Glycosyltransferase Gtf1</fullName>
    </submittedName>
</protein>
<proteinExistence type="predicted"/>
<dbReference type="OrthoDB" id="570545at2"/>
<dbReference type="AlphaFoldDB" id="A0A098EJU7"/>
<gene>
    <name evidence="1" type="primary">gtf1</name>
    <name evidence="1" type="ORF">BN1080_01053</name>
</gene>
<dbReference type="Proteomes" id="UP000043699">
    <property type="component" value="Unassembled WGS sequence"/>
</dbReference>
<evidence type="ECO:0000313" key="2">
    <source>
        <dbReference type="Proteomes" id="UP000043699"/>
    </source>
</evidence>
<name>A0A098EJU7_9BACL</name>
<dbReference type="EMBL" id="CCXS01000001">
    <property type="protein sequence ID" value="CEG22132.1"/>
    <property type="molecule type" value="Genomic_DNA"/>
</dbReference>
<dbReference type="Gene3D" id="3.40.50.2000">
    <property type="entry name" value="Glycogen Phosphorylase B"/>
    <property type="match status" value="2"/>
</dbReference>
<keyword evidence="2" id="KW-1185">Reference proteome</keyword>
<accession>A0A098EJU7</accession>
<sequence length="341" mass="39957">MHYAVTSTLSAEFTGRTEALLKRTRLLSAHGKFPAAIISTDYNPDLNSVYKLYYEKALIPKQVQFLNIYDFLSKRTYDVREIEHPLEEKGLVWSAVENGKAYRYFDNGKYVLYKNYETPDKRLKFIDMLDPYQHKRKVRKEYNCAGLCHKEIHYRQGTVYVLEEIYLDELGKAYLNKMYDGTSEQKLQSIYVFQDGKALEFQSETEWIRFCLGQMIEAHSTVVCDERLLDRPVLEMEVPKVKKILFLQHLELNSVEHSFCRYTRDHLDQIDELVVLTNEQKEVLREALPHIGKVTVILHSPEEADESMGAPYSDALFLQAWRSLLKAPKPASPFNKFFRRA</sequence>
<reference evidence="1 2" key="1">
    <citation type="submission" date="2014-09" db="EMBL/GenBank/DDBJ databases">
        <authorList>
            <person name="Urmite Genomes Urmite Genomes"/>
        </authorList>
    </citation>
    <scope>NUCLEOTIDE SEQUENCE [LARGE SCALE GENOMIC DNA]</scope>
    <source>
        <strain evidence="1 2">ES2</strain>
    </source>
</reference>